<accession>F3GR64</accession>
<proteinExistence type="predicted"/>
<protein>
    <submittedName>
        <fullName evidence="2">Uncharacterized protein</fullName>
    </submittedName>
</protein>
<keyword evidence="3" id="KW-1185">Reference proteome</keyword>
<evidence type="ECO:0000313" key="3">
    <source>
        <dbReference type="Proteomes" id="UP000004986"/>
    </source>
</evidence>
<gene>
    <name evidence="2" type="ORF">PSYPI_47171</name>
</gene>
<dbReference type="Proteomes" id="UP000004986">
    <property type="component" value="Unassembled WGS sequence"/>
</dbReference>
<sequence length="42" mass="4593">SDYEPQSTEPIGAPSPLERQTETESKCRVISRTSTPSLTEAL</sequence>
<dbReference type="EMBL" id="AEAI01004429">
    <property type="protein sequence ID" value="EGH49567.1"/>
    <property type="molecule type" value="Genomic_DNA"/>
</dbReference>
<organism evidence="2 3">
    <name type="scientific">Pseudomonas syringae pv. pisi str. 1704B</name>
    <dbReference type="NCBI Taxonomy" id="629263"/>
    <lineage>
        <taxon>Bacteria</taxon>
        <taxon>Pseudomonadati</taxon>
        <taxon>Pseudomonadota</taxon>
        <taxon>Gammaproteobacteria</taxon>
        <taxon>Pseudomonadales</taxon>
        <taxon>Pseudomonadaceae</taxon>
        <taxon>Pseudomonas</taxon>
        <taxon>Pseudomonas syringae</taxon>
    </lineage>
</organism>
<dbReference type="AlphaFoldDB" id="F3GR64"/>
<feature type="region of interest" description="Disordered" evidence="1">
    <location>
        <begin position="1"/>
        <end position="42"/>
    </location>
</feature>
<name>F3GR64_PSESJ</name>
<evidence type="ECO:0000313" key="2">
    <source>
        <dbReference type="EMBL" id="EGH49567.1"/>
    </source>
</evidence>
<comment type="caution">
    <text evidence="2">The sequence shown here is derived from an EMBL/GenBank/DDBJ whole genome shotgun (WGS) entry which is preliminary data.</text>
</comment>
<feature type="non-terminal residue" evidence="2">
    <location>
        <position position="42"/>
    </location>
</feature>
<reference evidence="2 3" key="1">
    <citation type="journal article" date="2011" name="PLoS Pathog.">
        <title>Dynamic evolution of pathogenicity revealed by sequencing and comparative genomics of 19 Pseudomonas syringae isolates.</title>
        <authorList>
            <person name="Baltrus D.A."/>
            <person name="Nishimura M.T."/>
            <person name="Romanchuk A."/>
            <person name="Chang J.H."/>
            <person name="Mukhtar M.S."/>
            <person name="Cherkis K."/>
            <person name="Roach J."/>
            <person name="Grant S.R."/>
            <person name="Jones C.D."/>
            <person name="Dangl J.L."/>
        </authorList>
    </citation>
    <scope>NUCLEOTIDE SEQUENCE [LARGE SCALE GENOMIC DNA]</scope>
    <source>
        <strain evidence="2 3">1704B</strain>
    </source>
</reference>
<feature type="compositionally biased region" description="Polar residues" evidence="1">
    <location>
        <begin position="31"/>
        <end position="42"/>
    </location>
</feature>
<evidence type="ECO:0000256" key="1">
    <source>
        <dbReference type="SAM" id="MobiDB-lite"/>
    </source>
</evidence>
<feature type="non-terminal residue" evidence="2">
    <location>
        <position position="1"/>
    </location>
</feature>